<accession>A0AB36FBK7</accession>
<sequence length="186" mass="20255">MHLKLSLVLFMAVAQKLIILQNDFLYSNNGLEHMNKLMLIALTASALAGCTSQAQRMADCEAQGISLDACYTAQQNRQATINASAEKQAMENAQALYPVQKAQSAHGLPKGCTQVMDAAGQCNTKTPKVNNITQEADHVMNKPISDSAEYLLAKGWKPNNGVWKKQGYTLSLTVDNEIVVSSQIKK</sequence>
<organism evidence="1 2">
    <name type="scientific">Enterobacter asburiae</name>
    <dbReference type="NCBI Taxonomy" id="61645"/>
    <lineage>
        <taxon>Bacteria</taxon>
        <taxon>Pseudomonadati</taxon>
        <taxon>Pseudomonadota</taxon>
        <taxon>Gammaproteobacteria</taxon>
        <taxon>Enterobacterales</taxon>
        <taxon>Enterobacteriaceae</taxon>
        <taxon>Enterobacter</taxon>
        <taxon>Enterobacter cloacae complex</taxon>
    </lineage>
</organism>
<name>A0AB36FBK7_ENTAS</name>
<reference evidence="1 2" key="1">
    <citation type="submission" date="2016-04" db="EMBL/GenBank/DDBJ databases">
        <authorList>
            <person name="Osei Sekyere J."/>
            <person name="Sivertsen A."/>
            <person name="Pedersen A.T."/>
            <person name="Sundsfjord A."/>
        </authorList>
    </citation>
    <scope>NUCLEOTIDE SEQUENCE [LARGE SCALE GENOMIC DNA]</scope>
    <source>
        <strain evidence="1 2">ST435:939705067</strain>
    </source>
</reference>
<dbReference type="AlphaFoldDB" id="A0AB36FBK7"/>
<protein>
    <recommendedName>
        <fullName evidence="3">Lipoprotein</fullName>
    </recommendedName>
</protein>
<comment type="caution">
    <text evidence="1">The sequence shown here is derived from an EMBL/GenBank/DDBJ whole genome shotgun (WGS) entry which is preliminary data.</text>
</comment>
<evidence type="ECO:0000313" key="1">
    <source>
        <dbReference type="EMBL" id="OEH11358.1"/>
    </source>
</evidence>
<gene>
    <name evidence="1" type="ORF">AN696_0203915</name>
</gene>
<evidence type="ECO:0008006" key="3">
    <source>
        <dbReference type="Google" id="ProtNLM"/>
    </source>
</evidence>
<proteinExistence type="predicted"/>
<evidence type="ECO:0000313" key="2">
    <source>
        <dbReference type="Proteomes" id="UP000050495"/>
    </source>
</evidence>
<dbReference type="Proteomes" id="UP000050495">
    <property type="component" value="Unassembled WGS sequence"/>
</dbReference>
<dbReference type="EMBL" id="LJEY02000197">
    <property type="protein sequence ID" value="OEH11358.1"/>
    <property type="molecule type" value="Genomic_DNA"/>
</dbReference>